<accession>A0A2P8HHL1</accession>
<dbReference type="InterPro" id="IPR011990">
    <property type="entry name" value="TPR-like_helical_dom_sf"/>
</dbReference>
<sequence length="444" mass="51670">MKWTLYLLMYFPLLIKAQDEKGIKFEQSLSWQQLQAKAKAENKYIFVDCYTTWCGPCKAMEKDVYPSDKLGAYLNDKFISVKMQMDTSKTDGNAVQKRYGDAHAIQQQYKITGYPTFLFFSPDGRLVHRGLGYRQVDDFIRLAGEANDPSKQYYTLMENYQHGKKDYTKMASLALITQEQGDQDLANTIAGDYVNNYLDKLNEEELYTKENIWFMGQFPALLFSAGSKGKYFNLFYHHSDKVDSILDLKDYADYYVKMVIGKEEINDKLWQSDKPVTRKPDWNKISKNISKKYNISYAETLIYPAQLAFYMRIKDWREFARLREDKIKKHPPKPATDSSQRGLARDAWVLNVDAWNVFELCNDKRVLAKALSWSDLSIKLDSENVQVLDTKANLLYKLGRVKEAIDLEEKALEIARSTKQEAIASDYVENLAKMQNREPTWTVK</sequence>
<dbReference type="PANTHER" id="PTHR15337:SF11">
    <property type="entry name" value="THIOREDOXIN DOMAIN-CONTAINING PROTEIN"/>
    <property type="match status" value="1"/>
</dbReference>
<dbReference type="SUPFAM" id="SSF52833">
    <property type="entry name" value="Thioredoxin-like"/>
    <property type="match status" value="1"/>
</dbReference>
<dbReference type="InterPro" id="IPR036249">
    <property type="entry name" value="Thioredoxin-like_sf"/>
</dbReference>
<dbReference type="GO" id="GO:0006950">
    <property type="term" value="P:response to stress"/>
    <property type="evidence" value="ECO:0007669"/>
    <property type="project" value="UniProtKB-ARBA"/>
</dbReference>
<comment type="caution">
    <text evidence="4">The sequence shown here is derived from an EMBL/GenBank/DDBJ whole genome shotgun (WGS) entry which is preliminary data.</text>
</comment>
<dbReference type="InterPro" id="IPR051099">
    <property type="entry name" value="AGR/TXD"/>
</dbReference>
<keyword evidence="5" id="KW-1185">Reference proteome</keyword>
<evidence type="ECO:0000313" key="5">
    <source>
        <dbReference type="Proteomes" id="UP000240971"/>
    </source>
</evidence>
<keyword evidence="1" id="KW-0732">Signal</keyword>
<dbReference type="Pfam" id="PF13098">
    <property type="entry name" value="Thioredoxin_2"/>
    <property type="match status" value="1"/>
</dbReference>
<dbReference type="InterPro" id="IPR013766">
    <property type="entry name" value="Thioredoxin_domain"/>
</dbReference>
<dbReference type="RefSeq" id="WP_106530002.1">
    <property type="nucleotide sequence ID" value="NZ_PYAW01000004.1"/>
</dbReference>
<keyword evidence="2" id="KW-0676">Redox-active center</keyword>
<evidence type="ECO:0000256" key="2">
    <source>
        <dbReference type="ARBA" id="ARBA00023284"/>
    </source>
</evidence>
<dbReference type="AlphaFoldDB" id="A0A2P8HHL1"/>
<dbReference type="EMBL" id="PYAW01000004">
    <property type="protein sequence ID" value="PSL45687.1"/>
    <property type="molecule type" value="Genomic_DNA"/>
</dbReference>
<dbReference type="Proteomes" id="UP000240971">
    <property type="component" value="Unassembled WGS sequence"/>
</dbReference>
<dbReference type="SUPFAM" id="SSF48452">
    <property type="entry name" value="TPR-like"/>
    <property type="match status" value="1"/>
</dbReference>
<organism evidence="4 5">
    <name type="scientific">Chitinophaga niastensis</name>
    <dbReference type="NCBI Taxonomy" id="536980"/>
    <lineage>
        <taxon>Bacteria</taxon>
        <taxon>Pseudomonadati</taxon>
        <taxon>Bacteroidota</taxon>
        <taxon>Chitinophagia</taxon>
        <taxon>Chitinophagales</taxon>
        <taxon>Chitinophagaceae</taxon>
        <taxon>Chitinophaga</taxon>
    </lineage>
</organism>
<reference evidence="4 5" key="1">
    <citation type="submission" date="2018-03" db="EMBL/GenBank/DDBJ databases">
        <title>Genomic Encyclopedia of Archaeal and Bacterial Type Strains, Phase II (KMG-II): from individual species to whole genera.</title>
        <authorList>
            <person name="Goeker M."/>
        </authorList>
    </citation>
    <scope>NUCLEOTIDE SEQUENCE [LARGE SCALE GENOMIC DNA]</scope>
    <source>
        <strain evidence="4 5">DSM 24859</strain>
    </source>
</reference>
<dbReference type="Gene3D" id="3.40.30.10">
    <property type="entry name" value="Glutaredoxin"/>
    <property type="match status" value="1"/>
</dbReference>
<dbReference type="PROSITE" id="PS51352">
    <property type="entry name" value="THIOREDOXIN_2"/>
    <property type="match status" value="1"/>
</dbReference>
<dbReference type="PANTHER" id="PTHR15337">
    <property type="entry name" value="ANTERIOR GRADIENT PROTEIN-RELATED"/>
    <property type="match status" value="1"/>
</dbReference>
<proteinExistence type="predicted"/>
<protein>
    <submittedName>
        <fullName evidence="4">Thioredoxin-like protein</fullName>
    </submittedName>
</protein>
<dbReference type="CDD" id="cd02961">
    <property type="entry name" value="PDI_a_family"/>
    <property type="match status" value="1"/>
</dbReference>
<dbReference type="OrthoDB" id="120730at2"/>
<evidence type="ECO:0000256" key="1">
    <source>
        <dbReference type="ARBA" id="ARBA00022729"/>
    </source>
</evidence>
<dbReference type="InterPro" id="IPR017937">
    <property type="entry name" value="Thioredoxin_CS"/>
</dbReference>
<evidence type="ECO:0000259" key="3">
    <source>
        <dbReference type="PROSITE" id="PS51352"/>
    </source>
</evidence>
<feature type="domain" description="Thioredoxin" evidence="3">
    <location>
        <begin position="5"/>
        <end position="148"/>
    </location>
</feature>
<name>A0A2P8HHL1_CHINA</name>
<dbReference type="Gene3D" id="1.25.40.10">
    <property type="entry name" value="Tetratricopeptide repeat domain"/>
    <property type="match status" value="1"/>
</dbReference>
<evidence type="ECO:0000313" key="4">
    <source>
        <dbReference type="EMBL" id="PSL45687.1"/>
    </source>
</evidence>
<dbReference type="InterPro" id="IPR012336">
    <property type="entry name" value="Thioredoxin-like_fold"/>
</dbReference>
<dbReference type="PROSITE" id="PS00194">
    <property type="entry name" value="THIOREDOXIN_1"/>
    <property type="match status" value="1"/>
</dbReference>
<gene>
    <name evidence="4" type="ORF">CLV51_104394</name>
</gene>